<dbReference type="OrthoDB" id="6379448at2759"/>
<reference evidence="6" key="1">
    <citation type="submission" date="2020-07" db="EMBL/GenBank/DDBJ databases">
        <title>The High-quality genome of the commercially important snow crab, Chionoecetes opilio.</title>
        <authorList>
            <person name="Jeong J.-H."/>
            <person name="Ryu S."/>
        </authorList>
    </citation>
    <scope>NUCLEOTIDE SEQUENCE</scope>
    <source>
        <strain evidence="6">MADBK_172401_WGS</strain>
        <tissue evidence="6">Digestive gland</tissue>
    </source>
</reference>
<protein>
    <submittedName>
        <fullName evidence="6">Uncharacterized protein</fullName>
    </submittedName>
</protein>
<keyword evidence="2 5" id="KW-0812">Transmembrane</keyword>
<comment type="subcellular location">
    <subcellularLocation>
        <location evidence="1">Membrane</location>
    </subcellularLocation>
</comment>
<evidence type="ECO:0000256" key="2">
    <source>
        <dbReference type="ARBA" id="ARBA00022692"/>
    </source>
</evidence>
<gene>
    <name evidence="6" type="ORF">GWK47_031486</name>
</gene>
<name>A0A8J4YKC4_CHIOP</name>
<sequence>MRCISVLCISDEFALPFVPSPDPAEDGHSLGRRQKHYYRGSMRIVGNLVQSPSSTGLADELFLIPSHATHFSPLDNARDILSPWPRAPPENTIFSRRAWVATVLFRAGHVRTPRGSPPRALRPSAEYFPTSVRGQAGWVPLFFLCWSCSDPVGAPPRALRPCRREYFPTSVRGQTFSVCLSSGMLFAFLALQFYSPMLAALTQPGLYWFYTAASILVVAFTFIFVEETKGKNIG</sequence>
<dbReference type="SUPFAM" id="SSF103473">
    <property type="entry name" value="MFS general substrate transporter"/>
    <property type="match status" value="1"/>
</dbReference>
<dbReference type="InterPro" id="IPR005828">
    <property type="entry name" value="MFS_sugar_transport-like"/>
</dbReference>
<keyword evidence="4 5" id="KW-0472">Membrane</keyword>
<dbReference type="GO" id="GO:0016020">
    <property type="term" value="C:membrane"/>
    <property type="evidence" value="ECO:0007669"/>
    <property type="project" value="UniProtKB-SubCell"/>
</dbReference>
<evidence type="ECO:0000256" key="5">
    <source>
        <dbReference type="SAM" id="Phobius"/>
    </source>
</evidence>
<feature type="transmembrane region" description="Helical" evidence="5">
    <location>
        <begin position="206"/>
        <end position="225"/>
    </location>
</feature>
<dbReference type="AlphaFoldDB" id="A0A8J4YKC4"/>
<dbReference type="EMBL" id="JACEEZ010001684">
    <property type="protein sequence ID" value="KAG0728902.1"/>
    <property type="molecule type" value="Genomic_DNA"/>
</dbReference>
<comment type="caution">
    <text evidence="6">The sequence shown here is derived from an EMBL/GenBank/DDBJ whole genome shotgun (WGS) entry which is preliminary data.</text>
</comment>
<feature type="transmembrane region" description="Helical" evidence="5">
    <location>
        <begin position="173"/>
        <end position="194"/>
    </location>
</feature>
<dbReference type="GO" id="GO:0022857">
    <property type="term" value="F:transmembrane transporter activity"/>
    <property type="evidence" value="ECO:0007669"/>
    <property type="project" value="InterPro"/>
</dbReference>
<dbReference type="Pfam" id="PF00083">
    <property type="entry name" value="Sugar_tr"/>
    <property type="match status" value="1"/>
</dbReference>
<evidence type="ECO:0000313" key="7">
    <source>
        <dbReference type="Proteomes" id="UP000770661"/>
    </source>
</evidence>
<keyword evidence="7" id="KW-1185">Reference proteome</keyword>
<dbReference type="Gene3D" id="1.20.1250.20">
    <property type="entry name" value="MFS general substrate transporter like domains"/>
    <property type="match status" value="1"/>
</dbReference>
<evidence type="ECO:0000256" key="3">
    <source>
        <dbReference type="ARBA" id="ARBA00022989"/>
    </source>
</evidence>
<keyword evidence="3 5" id="KW-1133">Transmembrane helix</keyword>
<organism evidence="6 7">
    <name type="scientific">Chionoecetes opilio</name>
    <name type="common">Atlantic snow crab</name>
    <name type="synonym">Cancer opilio</name>
    <dbReference type="NCBI Taxonomy" id="41210"/>
    <lineage>
        <taxon>Eukaryota</taxon>
        <taxon>Metazoa</taxon>
        <taxon>Ecdysozoa</taxon>
        <taxon>Arthropoda</taxon>
        <taxon>Crustacea</taxon>
        <taxon>Multicrustacea</taxon>
        <taxon>Malacostraca</taxon>
        <taxon>Eumalacostraca</taxon>
        <taxon>Eucarida</taxon>
        <taxon>Decapoda</taxon>
        <taxon>Pleocyemata</taxon>
        <taxon>Brachyura</taxon>
        <taxon>Eubrachyura</taxon>
        <taxon>Majoidea</taxon>
        <taxon>Majidae</taxon>
        <taxon>Chionoecetes</taxon>
    </lineage>
</organism>
<accession>A0A8J4YKC4</accession>
<dbReference type="InterPro" id="IPR036259">
    <property type="entry name" value="MFS_trans_sf"/>
</dbReference>
<proteinExistence type="predicted"/>
<dbReference type="Proteomes" id="UP000770661">
    <property type="component" value="Unassembled WGS sequence"/>
</dbReference>
<evidence type="ECO:0000256" key="4">
    <source>
        <dbReference type="ARBA" id="ARBA00023136"/>
    </source>
</evidence>
<evidence type="ECO:0000256" key="1">
    <source>
        <dbReference type="ARBA" id="ARBA00004370"/>
    </source>
</evidence>
<evidence type="ECO:0000313" key="6">
    <source>
        <dbReference type="EMBL" id="KAG0728902.1"/>
    </source>
</evidence>